<comment type="subcellular location">
    <subcellularLocation>
        <location evidence="1">Nucleus</location>
    </subcellularLocation>
</comment>
<evidence type="ECO:0000256" key="1">
    <source>
        <dbReference type="ARBA" id="ARBA00004123"/>
    </source>
</evidence>
<sequence>MARRPRSSRAWHFVLSAARRDADARAVALAGSTNWGYDSDGQPETMGLARQGPVMGVESTPFGQGGHGLRQHSDSDSDPEYASLPSSIPSAVPVTGESFCDCDSQSEAFCGSLHAAHRGRDCRCGEEDEYFDWVWDDLNKSSATLLSCDNRKVNFHMEYSCGTAAIRGTKELGEGQHFWEIKMTSPVYGTDMMVGIGTSDVDLDKYHHTFCSLLGRDEDSWGLSYTGLLHHKGDKTSFSSRFGQGSIIGVHLDTWHGTLTFFKNRKCIGVAATKLQNKRFYPMVCSTAAKSSMKVIRSCASITSLQYLCCYRLRQLRPDSGDTLEGLPLPPGLKQVLHHKLGWVLSMSCGHRKPPTPSPMANPSSPETRRCQRKRCRRT</sequence>
<feature type="domain" description="B30.2/SPRY" evidence="8">
    <location>
        <begin position="113"/>
        <end position="302"/>
    </location>
</feature>
<comment type="pathway">
    <text evidence="2">Protein modification; protein ubiquitination.</text>
</comment>
<proteinExistence type="inferred from homology"/>
<dbReference type="Pfam" id="PF00622">
    <property type="entry name" value="SPRY"/>
    <property type="match status" value="1"/>
</dbReference>
<dbReference type="PROSITE" id="PS50225">
    <property type="entry name" value="SOCS"/>
    <property type="match status" value="1"/>
</dbReference>
<dbReference type="Proteomes" id="UP001165941">
    <property type="component" value="Unassembled WGS sequence"/>
</dbReference>
<dbReference type="PANTHER" id="PTHR12245">
    <property type="entry name" value="SPRY DOMAIN CONTAINING SOCS BOX PROTEIN"/>
    <property type="match status" value="1"/>
</dbReference>
<dbReference type="SMART" id="SM00449">
    <property type="entry name" value="SPRY"/>
    <property type="match status" value="1"/>
</dbReference>
<dbReference type="InterPro" id="IPR013320">
    <property type="entry name" value="ConA-like_dom_sf"/>
</dbReference>
<evidence type="ECO:0000259" key="8">
    <source>
        <dbReference type="PROSITE" id="PS50188"/>
    </source>
</evidence>
<evidence type="ECO:0000313" key="10">
    <source>
        <dbReference type="EMBL" id="NIG59921.1"/>
    </source>
</evidence>
<evidence type="ECO:0000256" key="4">
    <source>
        <dbReference type="ARBA" id="ARBA00014684"/>
    </source>
</evidence>
<evidence type="ECO:0000256" key="3">
    <source>
        <dbReference type="ARBA" id="ARBA00010910"/>
    </source>
</evidence>
<keyword evidence="11" id="KW-1185">Reference proteome</keyword>
<dbReference type="InterPro" id="IPR001870">
    <property type="entry name" value="B30.2/SPRY"/>
</dbReference>
<reference evidence="10" key="1">
    <citation type="submission" date="2018-05" db="EMBL/GenBank/DDBJ databases">
        <authorList>
            <person name="Pedro S.L.S."/>
            <person name="Freitas R.C."/>
            <person name="Barreto A.S."/>
            <person name="Lima A.O.S."/>
        </authorList>
    </citation>
    <scope>NUCLEOTIDE SEQUENCE</scope>
    <source>
        <strain evidence="10">BP203</strain>
        <tissue evidence="10">Muscle</tissue>
    </source>
</reference>
<dbReference type="SMART" id="SM00969">
    <property type="entry name" value="SOCS_box"/>
    <property type="match status" value="1"/>
</dbReference>
<dbReference type="InterPro" id="IPR043136">
    <property type="entry name" value="B30.2/SPRY_sf"/>
</dbReference>
<comment type="caution">
    <text evidence="10">The sequence shown here is derived from an EMBL/GenBank/DDBJ whole genome shotgun (WGS) entry which is preliminary data.</text>
</comment>
<dbReference type="EMBL" id="PGGH01140247">
    <property type="protein sequence ID" value="NIG59921.1"/>
    <property type="molecule type" value="Genomic_DNA"/>
</dbReference>
<dbReference type="SUPFAM" id="SSF49899">
    <property type="entry name" value="Concanavalin A-like lectins/glucanases"/>
    <property type="match status" value="1"/>
</dbReference>
<dbReference type="InterPro" id="IPR035754">
    <property type="entry name" value="SPRY_SPSB3"/>
</dbReference>
<evidence type="ECO:0000313" key="11">
    <source>
        <dbReference type="Proteomes" id="UP001165941"/>
    </source>
</evidence>
<evidence type="ECO:0000259" key="9">
    <source>
        <dbReference type="PROSITE" id="PS50225"/>
    </source>
</evidence>
<organism evidence="10 11">
    <name type="scientific">Pontoporia blainvillei</name>
    <name type="common">Franciscana</name>
    <name type="synonym">Delphinus blainvillei</name>
    <dbReference type="NCBI Taxonomy" id="48723"/>
    <lineage>
        <taxon>Eukaryota</taxon>
        <taxon>Metazoa</taxon>
        <taxon>Chordata</taxon>
        <taxon>Craniata</taxon>
        <taxon>Vertebrata</taxon>
        <taxon>Euteleostomi</taxon>
        <taxon>Mammalia</taxon>
        <taxon>Eutheria</taxon>
        <taxon>Laurasiatheria</taxon>
        <taxon>Artiodactyla</taxon>
        <taxon>Whippomorpha</taxon>
        <taxon>Cetacea</taxon>
        <taxon>Odontoceti</taxon>
        <taxon>Pontoporiidae</taxon>
        <taxon>Pontoporia</taxon>
    </lineage>
</organism>
<evidence type="ECO:0000256" key="2">
    <source>
        <dbReference type="ARBA" id="ARBA00004906"/>
    </source>
</evidence>
<keyword evidence="6" id="KW-0539">Nucleus</keyword>
<evidence type="ECO:0000256" key="7">
    <source>
        <dbReference type="SAM" id="MobiDB-lite"/>
    </source>
</evidence>
<feature type="region of interest" description="Disordered" evidence="7">
    <location>
        <begin position="57"/>
        <end position="84"/>
    </location>
</feature>
<dbReference type="Gene3D" id="2.60.120.920">
    <property type="match status" value="1"/>
</dbReference>
<evidence type="ECO:0000256" key="6">
    <source>
        <dbReference type="ARBA" id="ARBA00023242"/>
    </source>
</evidence>
<dbReference type="PANTHER" id="PTHR12245:SF5">
    <property type="entry name" value="SPRY DOMAIN-CONTAINING SOCS BOX PROTEIN 3"/>
    <property type="match status" value="1"/>
</dbReference>
<comment type="similarity">
    <text evidence="3">Belongs to the SPSB family.</text>
</comment>
<dbReference type="InterPro" id="IPR001496">
    <property type="entry name" value="SOCS_box"/>
</dbReference>
<feature type="domain" description="SOCS box" evidence="9">
    <location>
        <begin position="300"/>
        <end position="337"/>
    </location>
</feature>
<dbReference type="CDD" id="cd12876">
    <property type="entry name" value="SPRY_SOCS3"/>
    <property type="match status" value="1"/>
</dbReference>
<gene>
    <name evidence="10" type="ORF">BU61_7382</name>
</gene>
<name>A0ABX0S9C6_PONBL</name>
<feature type="region of interest" description="Disordered" evidence="7">
    <location>
        <begin position="352"/>
        <end position="379"/>
    </location>
</feature>
<evidence type="ECO:0000256" key="5">
    <source>
        <dbReference type="ARBA" id="ARBA00022786"/>
    </source>
</evidence>
<dbReference type="PROSITE" id="PS50188">
    <property type="entry name" value="B302_SPRY"/>
    <property type="match status" value="1"/>
</dbReference>
<keyword evidence="5" id="KW-0833">Ubl conjugation pathway</keyword>
<protein>
    <recommendedName>
        <fullName evidence="4">SPRY domain-containing SOCS box protein 3</fullName>
    </recommendedName>
</protein>
<dbReference type="InterPro" id="IPR050672">
    <property type="entry name" value="FBXO45-Fsn/SPSB_families"/>
</dbReference>
<accession>A0ABX0S9C6</accession>
<dbReference type="InterPro" id="IPR003877">
    <property type="entry name" value="SPRY_dom"/>
</dbReference>